<feature type="domain" description="Plastocyanin-like" evidence="1">
    <location>
        <begin position="6"/>
        <end position="106"/>
    </location>
</feature>
<keyword evidence="3" id="KW-1185">Reference proteome</keyword>
<dbReference type="InterPro" id="IPR045087">
    <property type="entry name" value="Cu-oxidase_fam"/>
</dbReference>
<comment type="caution">
    <text evidence="2">The sequence shown here is derived from an EMBL/GenBank/DDBJ whole genome shotgun (WGS) entry which is preliminary data.</text>
</comment>
<evidence type="ECO:0000313" key="2">
    <source>
        <dbReference type="EMBL" id="KAI9201768.1"/>
    </source>
</evidence>
<dbReference type="Pfam" id="PF00394">
    <property type="entry name" value="Cu-oxidase"/>
    <property type="match status" value="1"/>
</dbReference>
<sequence>MYIFTDIYKLTVDQGKTYLLRLINTAVEDILFFAIANHQLTVVGTNSSYTKPFKTDYITISPGQTIDVLLETNQPPSHYYMAARVYSSAKGVDFDNTTTMALLQYNIGKKSTTLASNPPFPYLPFYNDTKASVNFTGKLRSLANEDHQIHVPVNISSKLILGSLQI</sequence>
<dbReference type="SUPFAM" id="SSF49503">
    <property type="entry name" value="Cupredoxins"/>
    <property type="match status" value="1"/>
</dbReference>
<proteinExistence type="predicted"/>
<dbReference type="PANTHER" id="PTHR11709">
    <property type="entry name" value="MULTI-COPPER OXIDASE"/>
    <property type="match status" value="1"/>
</dbReference>
<dbReference type="GO" id="GO:0016491">
    <property type="term" value="F:oxidoreductase activity"/>
    <property type="evidence" value="ECO:0007669"/>
    <property type="project" value="TreeGrafter"/>
</dbReference>
<dbReference type="InterPro" id="IPR001117">
    <property type="entry name" value="Cu-oxidase_2nd"/>
</dbReference>
<organism evidence="2 3">
    <name type="scientific">Acer negundo</name>
    <name type="common">Box elder</name>
    <dbReference type="NCBI Taxonomy" id="4023"/>
    <lineage>
        <taxon>Eukaryota</taxon>
        <taxon>Viridiplantae</taxon>
        <taxon>Streptophyta</taxon>
        <taxon>Embryophyta</taxon>
        <taxon>Tracheophyta</taxon>
        <taxon>Spermatophyta</taxon>
        <taxon>Magnoliopsida</taxon>
        <taxon>eudicotyledons</taxon>
        <taxon>Gunneridae</taxon>
        <taxon>Pentapetalae</taxon>
        <taxon>rosids</taxon>
        <taxon>malvids</taxon>
        <taxon>Sapindales</taxon>
        <taxon>Sapindaceae</taxon>
        <taxon>Hippocastanoideae</taxon>
        <taxon>Acereae</taxon>
        <taxon>Acer</taxon>
    </lineage>
</organism>
<reference evidence="2" key="1">
    <citation type="journal article" date="2022" name="Plant J.">
        <title>Strategies of tolerance reflected in two North American maple genomes.</title>
        <authorList>
            <person name="McEvoy S.L."/>
            <person name="Sezen U.U."/>
            <person name="Trouern-Trend A."/>
            <person name="McMahon S.M."/>
            <person name="Schaberg P.G."/>
            <person name="Yang J."/>
            <person name="Wegrzyn J.L."/>
            <person name="Swenson N.G."/>
        </authorList>
    </citation>
    <scope>NUCLEOTIDE SEQUENCE</scope>
    <source>
        <strain evidence="2">91603</strain>
    </source>
</reference>
<dbReference type="Proteomes" id="UP001064489">
    <property type="component" value="Chromosome 9"/>
</dbReference>
<reference evidence="2" key="2">
    <citation type="submission" date="2023-02" db="EMBL/GenBank/DDBJ databases">
        <authorList>
            <person name="Swenson N.G."/>
            <person name="Wegrzyn J.L."/>
            <person name="Mcevoy S.L."/>
        </authorList>
    </citation>
    <scope>NUCLEOTIDE SEQUENCE</scope>
    <source>
        <strain evidence="2">91603</strain>
        <tissue evidence="2">Leaf</tissue>
    </source>
</reference>
<dbReference type="InterPro" id="IPR008972">
    <property type="entry name" value="Cupredoxin"/>
</dbReference>
<gene>
    <name evidence="2" type="ORF">LWI28_028958</name>
</gene>
<evidence type="ECO:0000313" key="3">
    <source>
        <dbReference type="Proteomes" id="UP001064489"/>
    </source>
</evidence>
<evidence type="ECO:0000259" key="1">
    <source>
        <dbReference type="Pfam" id="PF00394"/>
    </source>
</evidence>
<accession>A0AAD5JJN1</accession>
<dbReference type="Gene3D" id="2.60.40.420">
    <property type="entry name" value="Cupredoxins - blue copper proteins"/>
    <property type="match status" value="1"/>
</dbReference>
<protein>
    <recommendedName>
        <fullName evidence="1">Plastocyanin-like domain-containing protein</fullName>
    </recommendedName>
</protein>
<dbReference type="AlphaFoldDB" id="A0AAD5JJN1"/>
<dbReference type="PANTHER" id="PTHR11709:SF487">
    <property type="entry name" value="LACCASE"/>
    <property type="match status" value="1"/>
</dbReference>
<dbReference type="EMBL" id="JAJSOW010000001">
    <property type="protein sequence ID" value="KAI9201768.1"/>
    <property type="molecule type" value="Genomic_DNA"/>
</dbReference>
<name>A0AAD5JJN1_ACENE</name>